<dbReference type="EMBL" id="JAUIZM010000007">
    <property type="protein sequence ID" value="KAK1376882.1"/>
    <property type="molecule type" value="Genomic_DNA"/>
</dbReference>
<accession>A0AAD8I0J0</accession>
<proteinExistence type="predicted"/>
<dbReference type="PANTHER" id="PTHR35218">
    <property type="entry name" value="RNASE H DOMAIN-CONTAINING PROTEIN"/>
    <property type="match status" value="1"/>
</dbReference>
<dbReference type="PANTHER" id="PTHR35218:SF9">
    <property type="entry name" value="ENDONUCLEASE_EXONUCLEASE_PHOSPHATASE DOMAIN-CONTAINING PROTEIN"/>
    <property type="match status" value="1"/>
</dbReference>
<evidence type="ECO:0000313" key="2">
    <source>
        <dbReference type="Proteomes" id="UP001237642"/>
    </source>
</evidence>
<keyword evidence="2" id="KW-1185">Reference proteome</keyword>
<dbReference type="AlphaFoldDB" id="A0AAD8I0J0"/>
<protein>
    <submittedName>
        <fullName evidence="1">Uncharacterized protein</fullName>
    </submittedName>
</protein>
<reference evidence="1" key="2">
    <citation type="submission" date="2023-05" db="EMBL/GenBank/DDBJ databases">
        <authorList>
            <person name="Schelkunov M.I."/>
        </authorList>
    </citation>
    <scope>NUCLEOTIDE SEQUENCE</scope>
    <source>
        <strain evidence="1">Hsosn_3</strain>
        <tissue evidence="1">Leaf</tissue>
    </source>
</reference>
<dbReference type="Proteomes" id="UP001237642">
    <property type="component" value="Unassembled WGS sequence"/>
</dbReference>
<evidence type="ECO:0000313" key="1">
    <source>
        <dbReference type="EMBL" id="KAK1376882.1"/>
    </source>
</evidence>
<gene>
    <name evidence="1" type="ORF">POM88_033075</name>
</gene>
<name>A0AAD8I0J0_9APIA</name>
<reference evidence="1" key="1">
    <citation type="submission" date="2023-02" db="EMBL/GenBank/DDBJ databases">
        <title>Genome of toxic invasive species Heracleum sosnowskyi carries increased number of genes despite the absence of recent whole-genome duplications.</title>
        <authorList>
            <person name="Schelkunov M."/>
            <person name="Shtratnikova V."/>
            <person name="Makarenko M."/>
            <person name="Klepikova A."/>
            <person name="Omelchenko D."/>
            <person name="Novikova G."/>
            <person name="Obukhova E."/>
            <person name="Bogdanov V."/>
            <person name="Penin A."/>
            <person name="Logacheva M."/>
        </authorList>
    </citation>
    <scope>NUCLEOTIDE SEQUENCE</scope>
    <source>
        <strain evidence="1">Hsosn_3</strain>
        <tissue evidence="1">Leaf</tissue>
    </source>
</reference>
<comment type="caution">
    <text evidence="1">The sequence shown here is derived from an EMBL/GenBank/DDBJ whole genome shotgun (WGS) entry which is preliminary data.</text>
</comment>
<sequence length="122" mass="13949">MERLCNKLQFDGFVAVEPQGRSGGVALFWKCSGDVKLISMSRYHIDVEVSSNNASTWRLTGLYGEPARAERHKTCELLRNLYRDANLPWKPDYMILIFWGTSTLGKEEETRTIGSKLDSIEF</sequence>
<organism evidence="1 2">
    <name type="scientific">Heracleum sosnowskyi</name>
    <dbReference type="NCBI Taxonomy" id="360622"/>
    <lineage>
        <taxon>Eukaryota</taxon>
        <taxon>Viridiplantae</taxon>
        <taxon>Streptophyta</taxon>
        <taxon>Embryophyta</taxon>
        <taxon>Tracheophyta</taxon>
        <taxon>Spermatophyta</taxon>
        <taxon>Magnoliopsida</taxon>
        <taxon>eudicotyledons</taxon>
        <taxon>Gunneridae</taxon>
        <taxon>Pentapetalae</taxon>
        <taxon>asterids</taxon>
        <taxon>campanulids</taxon>
        <taxon>Apiales</taxon>
        <taxon>Apiaceae</taxon>
        <taxon>Apioideae</taxon>
        <taxon>apioid superclade</taxon>
        <taxon>Tordylieae</taxon>
        <taxon>Tordyliinae</taxon>
        <taxon>Heracleum</taxon>
    </lineage>
</organism>